<feature type="non-terminal residue" evidence="1">
    <location>
        <position position="1"/>
    </location>
</feature>
<proteinExistence type="predicted"/>
<sequence length="163" mass="18721">KWELDHDDTWVFSCRCLKLVQCKSDTNELQTCTECLHILKLHNFRVVIAKPGAPDKTRKYILFHYQSIITGKMYATNRGLGRFTVHKKGDFLVSFTVALASRVFDSNPSFMDLLKVMLACQERQARGRGLQNMQCAANFDQFCHKLQCICPEAYHLFSSTFSG</sequence>
<accession>A0A9P6DGN9</accession>
<keyword evidence="2" id="KW-1185">Reference proteome</keyword>
<dbReference type="EMBL" id="MU154563">
    <property type="protein sequence ID" value="KAF9495355.1"/>
    <property type="molecule type" value="Genomic_DNA"/>
</dbReference>
<protein>
    <submittedName>
        <fullName evidence="1">Uncharacterized protein</fullName>
    </submittedName>
</protein>
<dbReference type="AlphaFoldDB" id="A0A9P6DGN9"/>
<dbReference type="OrthoDB" id="73076at2759"/>
<organism evidence="1 2">
    <name type="scientific">Pleurotus eryngii</name>
    <name type="common">Boletus of the steppes</name>
    <dbReference type="NCBI Taxonomy" id="5323"/>
    <lineage>
        <taxon>Eukaryota</taxon>
        <taxon>Fungi</taxon>
        <taxon>Dikarya</taxon>
        <taxon>Basidiomycota</taxon>
        <taxon>Agaricomycotina</taxon>
        <taxon>Agaricomycetes</taxon>
        <taxon>Agaricomycetidae</taxon>
        <taxon>Agaricales</taxon>
        <taxon>Pleurotineae</taxon>
        <taxon>Pleurotaceae</taxon>
        <taxon>Pleurotus</taxon>
    </lineage>
</organism>
<gene>
    <name evidence="1" type="ORF">BDN71DRAFT_1391809</name>
</gene>
<dbReference type="Proteomes" id="UP000807025">
    <property type="component" value="Unassembled WGS sequence"/>
</dbReference>
<reference evidence="1" key="1">
    <citation type="submission" date="2020-11" db="EMBL/GenBank/DDBJ databases">
        <authorList>
            <consortium name="DOE Joint Genome Institute"/>
            <person name="Ahrendt S."/>
            <person name="Riley R."/>
            <person name="Andreopoulos W."/>
            <person name="Labutti K."/>
            <person name="Pangilinan J."/>
            <person name="Ruiz-Duenas F.J."/>
            <person name="Barrasa J.M."/>
            <person name="Sanchez-Garcia M."/>
            <person name="Camarero S."/>
            <person name="Miyauchi S."/>
            <person name="Serrano A."/>
            <person name="Linde D."/>
            <person name="Babiker R."/>
            <person name="Drula E."/>
            <person name="Ayuso-Fernandez I."/>
            <person name="Pacheco R."/>
            <person name="Padilla G."/>
            <person name="Ferreira P."/>
            <person name="Barriuso J."/>
            <person name="Kellner H."/>
            <person name="Castanera R."/>
            <person name="Alfaro M."/>
            <person name="Ramirez L."/>
            <person name="Pisabarro A.G."/>
            <person name="Kuo A."/>
            <person name="Tritt A."/>
            <person name="Lipzen A."/>
            <person name="He G."/>
            <person name="Yan M."/>
            <person name="Ng V."/>
            <person name="Cullen D."/>
            <person name="Martin F."/>
            <person name="Rosso M.-N."/>
            <person name="Henrissat B."/>
            <person name="Hibbett D."/>
            <person name="Martinez A.T."/>
            <person name="Grigoriev I.V."/>
        </authorList>
    </citation>
    <scope>NUCLEOTIDE SEQUENCE</scope>
    <source>
        <strain evidence="1">ATCC 90797</strain>
    </source>
</reference>
<comment type="caution">
    <text evidence="1">The sequence shown here is derived from an EMBL/GenBank/DDBJ whole genome shotgun (WGS) entry which is preliminary data.</text>
</comment>
<evidence type="ECO:0000313" key="1">
    <source>
        <dbReference type="EMBL" id="KAF9495355.1"/>
    </source>
</evidence>
<name>A0A9P6DGN9_PLEER</name>
<evidence type="ECO:0000313" key="2">
    <source>
        <dbReference type="Proteomes" id="UP000807025"/>
    </source>
</evidence>